<dbReference type="PANTHER" id="PTHR10362">
    <property type="entry name" value="HISTIDINE AMMONIA-LYASE"/>
    <property type="match status" value="1"/>
</dbReference>
<evidence type="ECO:0000313" key="4">
    <source>
        <dbReference type="EMBL" id="CCX05535.1"/>
    </source>
</evidence>
<proteinExistence type="inferred from homology"/>
<dbReference type="InterPro" id="IPR005922">
    <property type="entry name" value="Phe_NH3-lyase"/>
</dbReference>
<evidence type="ECO:0000256" key="2">
    <source>
        <dbReference type="RuleBase" id="RU003954"/>
    </source>
</evidence>
<dbReference type="STRING" id="1076935.U4L683"/>
<sequence>MSFVSASNGNAYRTTGHSKRDAAVNALTPDASPPRFPSSDRPDSTSRRSSPVPALSNKSGVFTLMTSNHAIDATATVMLTGQNLTISELQSIMKNGSRVQISSTAQSAVQASVDALQAHLKAEHCIYGVNTGFGASADSRTNKPDVLQAALLQMQHIGILPSLAAGNKNILPEEWVRGAMAIRINSLLRGHSAVRWEVLERLVGLLNSNAIPIVPLRGSISASGDLSPLSYIAGAVTGHPGIHCFIGPERKTVTSKDALAFCGLQPVEFRAKEVLGLINGTSVSCAAATNVISDTSFLAQMSQVLTAMAVEVSTGSAEPFDPWVAGVTRPHPGQKEVAANIWYLLTNSTLARDRHPSEGEAEHVGLRQDRYPLRTAPQWIGPLLEDLDLAISQLGIECNSTTDNPLVDTSADGFARIMHAGNFQAMHVTSSMEKTRSALQAIGKIIFQQLTEIVNYCTAPLPPNLASDTEPSLSYTMKAVDIAAAAYCSELGILAAGNVGSHVQCAEDRNQAINSLALLSARQADEMNNVLAMLMANYVYVLCQAIDLRVMLSTFLTALEGLVVAETQCYFKGMVNKRELSNLCTKVCTYVKSRFEATMRDDAKPRFSDIFSTATSIIFEALSGDNVRPDTDPQQMLDCVQLWKKGLVHKALGLYTSHRNEFVVQEMPAIETMGRTRALYQFVRRDLGVGMHKGRDELPTTEMREMETTGAQITKIYQAMKDGRMETVVVRMFAELE</sequence>
<protein>
    <submittedName>
        <fullName evidence="4">Similar to Phenylalanine ammonia-lyase acc. no. O93967</fullName>
    </submittedName>
</protein>
<dbReference type="eggNOG" id="KOG0222">
    <property type="taxonomic scope" value="Eukaryota"/>
</dbReference>
<dbReference type="Gene3D" id="1.10.274.20">
    <property type="entry name" value="Phenylalanine ammonia-lyase 1, domain 3"/>
    <property type="match status" value="1"/>
</dbReference>
<dbReference type="PROSITE" id="PS00488">
    <property type="entry name" value="PAL_HISTIDASE"/>
    <property type="match status" value="1"/>
</dbReference>
<dbReference type="SUPFAM" id="SSF48557">
    <property type="entry name" value="L-aspartase-like"/>
    <property type="match status" value="1"/>
</dbReference>
<feature type="compositionally biased region" description="Polar residues" evidence="3">
    <location>
        <begin position="1"/>
        <end position="15"/>
    </location>
</feature>
<dbReference type="InterPro" id="IPR022313">
    <property type="entry name" value="Phe/His_NH3-lyase_AS"/>
</dbReference>
<dbReference type="GO" id="GO:0005737">
    <property type="term" value="C:cytoplasm"/>
    <property type="evidence" value="ECO:0007669"/>
    <property type="project" value="InterPro"/>
</dbReference>
<dbReference type="InterPro" id="IPR008948">
    <property type="entry name" value="L-Aspartase-like"/>
</dbReference>
<comment type="similarity">
    <text evidence="1 2">Belongs to the PAL/histidase family.</text>
</comment>
<organism evidence="4 5">
    <name type="scientific">Pyronema omphalodes (strain CBS 100304)</name>
    <name type="common">Pyronema confluens</name>
    <dbReference type="NCBI Taxonomy" id="1076935"/>
    <lineage>
        <taxon>Eukaryota</taxon>
        <taxon>Fungi</taxon>
        <taxon>Dikarya</taxon>
        <taxon>Ascomycota</taxon>
        <taxon>Pezizomycotina</taxon>
        <taxon>Pezizomycetes</taxon>
        <taxon>Pezizales</taxon>
        <taxon>Pyronemataceae</taxon>
        <taxon>Pyronema</taxon>
    </lineage>
</organism>
<dbReference type="NCBIfam" id="TIGR01226">
    <property type="entry name" value="phe_am_lyase"/>
    <property type="match status" value="1"/>
</dbReference>
<keyword evidence="2 4" id="KW-0456">Lyase</keyword>
<dbReference type="Gene3D" id="1.20.200.10">
    <property type="entry name" value="Fumarase/aspartase (Central domain)"/>
    <property type="match status" value="1"/>
</dbReference>
<dbReference type="GO" id="GO:0006559">
    <property type="term" value="P:L-phenylalanine catabolic process"/>
    <property type="evidence" value="ECO:0007669"/>
    <property type="project" value="InterPro"/>
</dbReference>
<reference evidence="4 5" key="1">
    <citation type="journal article" date="2013" name="PLoS Genet.">
        <title>The genome and development-dependent transcriptomes of Pyronema confluens: a window into fungal evolution.</title>
        <authorList>
            <person name="Traeger S."/>
            <person name="Altegoer F."/>
            <person name="Freitag M."/>
            <person name="Gabaldon T."/>
            <person name="Kempken F."/>
            <person name="Kumar A."/>
            <person name="Marcet-Houben M."/>
            <person name="Poggeler S."/>
            <person name="Stajich J.E."/>
            <person name="Nowrousian M."/>
        </authorList>
    </citation>
    <scope>NUCLEOTIDE SEQUENCE [LARGE SCALE GENOMIC DNA]</scope>
    <source>
        <strain evidence="5">CBS 100304</strain>
        <tissue evidence="4">Vegetative mycelium</tissue>
    </source>
</reference>
<gene>
    <name evidence="4" type="ORF">PCON_05122</name>
</gene>
<dbReference type="Gene3D" id="1.10.275.10">
    <property type="entry name" value="Fumarase/aspartase (N-terminal domain)"/>
    <property type="match status" value="1"/>
</dbReference>
<dbReference type="CDD" id="cd00332">
    <property type="entry name" value="PAL-HAL"/>
    <property type="match status" value="1"/>
</dbReference>
<feature type="region of interest" description="Disordered" evidence="3">
    <location>
        <begin position="1"/>
        <end position="57"/>
    </location>
</feature>
<evidence type="ECO:0000256" key="3">
    <source>
        <dbReference type="SAM" id="MobiDB-lite"/>
    </source>
</evidence>
<dbReference type="InterPro" id="IPR023144">
    <property type="entry name" value="Phe_NH3-lyase_shielding_dom_sf"/>
</dbReference>
<keyword evidence="5" id="KW-1185">Reference proteome</keyword>
<dbReference type="OrthoDB" id="10051290at2759"/>
<dbReference type="SMR" id="U4L683"/>
<dbReference type="Pfam" id="PF00221">
    <property type="entry name" value="Lyase_aromatic"/>
    <property type="match status" value="1"/>
</dbReference>
<dbReference type="EMBL" id="HF935259">
    <property type="protein sequence ID" value="CCX05535.1"/>
    <property type="molecule type" value="Genomic_DNA"/>
</dbReference>
<evidence type="ECO:0000256" key="1">
    <source>
        <dbReference type="ARBA" id="ARBA00007238"/>
    </source>
</evidence>
<evidence type="ECO:0000313" key="5">
    <source>
        <dbReference type="Proteomes" id="UP000018144"/>
    </source>
</evidence>
<dbReference type="InterPro" id="IPR001106">
    <property type="entry name" value="Aromatic_Lyase"/>
</dbReference>
<dbReference type="Proteomes" id="UP000018144">
    <property type="component" value="Unassembled WGS sequence"/>
</dbReference>
<dbReference type="GO" id="GO:0016841">
    <property type="term" value="F:ammonia-lyase activity"/>
    <property type="evidence" value="ECO:0007669"/>
    <property type="project" value="InterPro"/>
</dbReference>
<dbReference type="AlphaFoldDB" id="U4L683"/>
<name>U4L683_PYROM</name>
<dbReference type="InterPro" id="IPR024083">
    <property type="entry name" value="Fumarase/histidase_N"/>
</dbReference>
<accession>U4L683</accession>
<dbReference type="OMA" id="GNFHGDY"/>